<evidence type="ECO:0000256" key="7">
    <source>
        <dbReference type="ARBA" id="ARBA00023180"/>
    </source>
</evidence>
<dbReference type="EC" id="3.1.1.7" evidence="2"/>
<dbReference type="GO" id="GO:0019695">
    <property type="term" value="P:choline metabolic process"/>
    <property type="evidence" value="ECO:0007669"/>
    <property type="project" value="TreeGrafter"/>
</dbReference>
<reference evidence="12 13" key="1">
    <citation type="submission" date="2024-04" db="EMBL/GenBank/DDBJ databases">
        <authorList>
            <person name="Rising A."/>
            <person name="Reimegard J."/>
            <person name="Sonavane S."/>
            <person name="Akerstrom W."/>
            <person name="Nylinder S."/>
            <person name="Hedman E."/>
            <person name="Kallberg Y."/>
        </authorList>
    </citation>
    <scope>NUCLEOTIDE SEQUENCE [LARGE SCALE GENOMIC DNA]</scope>
</reference>
<evidence type="ECO:0000313" key="13">
    <source>
        <dbReference type="Proteomes" id="UP001497382"/>
    </source>
</evidence>
<name>A0AAV2B972_9ARAC</name>
<dbReference type="GO" id="GO:0006581">
    <property type="term" value="P:acetylcholine catabolic process"/>
    <property type="evidence" value="ECO:0007669"/>
    <property type="project" value="TreeGrafter"/>
</dbReference>
<evidence type="ECO:0000256" key="2">
    <source>
        <dbReference type="ARBA" id="ARBA00013276"/>
    </source>
</evidence>
<proteinExistence type="inferred from homology"/>
<feature type="signal peptide" evidence="10">
    <location>
        <begin position="1"/>
        <end position="20"/>
    </location>
</feature>
<feature type="domain" description="Carboxylesterase type B" evidence="11">
    <location>
        <begin position="23"/>
        <end position="156"/>
    </location>
</feature>
<dbReference type="AlphaFoldDB" id="A0AAV2B972"/>
<dbReference type="SUPFAM" id="SSF53474">
    <property type="entry name" value="alpha/beta-Hydrolases"/>
    <property type="match status" value="2"/>
</dbReference>
<comment type="caution">
    <text evidence="12">The sequence shown here is derived from an EMBL/GenBank/DDBJ whole genome shotgun (WGS) entry which is preliminary data.</text>
</comment>
<dbReference type="GO" id="GO:0003990">
    <property type="term" value="F:acetylcholinesterase activity"/>
    <property type="evidence" value="ECO:0007669"/>
    <property type="project" value="UniProtKB-EC"/>
</dbReference>
<evidence type="ECO:0000256" key="6">
    <source>
        <dbReference type="ARBA" id="ARBA00023157"/>
    </source>
</evidence>
<dbReference type="Gene3D" id="3.40.50.1820">
    <property type="entry name" value="alpha/beta hydrolase"/>
    <property type="match status" value="3"/>
</dbReference>
<keyword evidence="6" id="KW-1015">Disulfide bond</keyword>
<dbReference type="InterPro" id="IPR019819">
    <property type="entry name" value="Carboxylesterase_B_CS"/>
</dbReference>
<evidence type="ECO:0000313" key="12">
    <source>
        <dbReference type="EMBL" id="CAL1292753.1"/>
    </source>
</evidence>
<evidence type="ECO:0000256" key="4">
    <source>
        <dbReference type="ARBA" id="ARBA00022801"/>
    </source>
</evidence>
<keyword evidence="3" id="KW-0719">Serine esterase</keyword>
<feature type="domain" description="Carboxylesterase type B" evidence="11">
    <location>
        <begin position="562"/>
        <end position="625"/>
    </location>
</feature>
<feature type="active site" description="Charge relay system" evidence="9">
    <location>
        <position position="471"/>
    </location>
</feature>
<evidence type="ECO:0000256" key="10">
    <source>
        <dbReference type="SAM" id="SignalP"/>
    </source>
</evidence>
<gene>
    <name evidence="12" type="ORF">LARSCL_LOCUS17824</name>
</gene>
<dbReference type="PROSITE" id="PS00941">
    <property type="entry name" value="CARBOXYLESTERASE_B_2"/>
    <property type="match status" value="1"/>
</dbReference>
<evidence type="ECO:0000256" key="1">
    <source>
        <dbReference type="ARBA" id="ARBA00005964"/>
    </source>
</evidence>
<dbReference type="Proteomes" id="UP001497382">
    <property type="component" value="Unassembled WGS sequence"/>
</dbReference>
<dbReference type="InterPro" id="IPR000997">
    <property type="entry name" value="Cholinesterase"/>
</dbReference>
<dbReference type="InterPro" id="IPR019826">
    <property type="entry name" value="Carboxylesterase_B_AS"/>
</dbReference>
<dbReference type="GO" id="GO:0005886">
    <property type="term" value="C:plasma membrane"/>
    <property type="evidence" value="ECO:0007669"/>
    <property type="project" value="TreeGrafter"/>
</dbReference>
<dbReference type="EMBL" id="CAXIEN010000312">
    <property type="protein sequence ID" value="CAL1292753.1"/>
    <property type="molecule type" value="Genomic_DNA"/>
</dbReference>
<sequence length="912" mass="103304">MKTLPLFLLCFIMGPEIACSLNTFVDAPSGPIQGTSKTLHGVPVQVFLGIPYAEPPVGEQRFLKPKPVKPWSKTLEAINFSPACIQYTKYPFPWYDDLPGKSEDCLYLNIYAPSDAKKGSNLAVLFWIHGGGFVYGSSRMDLYDASALALHGNVIVDYDLSYNNILKYAISNRYQDIYSGSLSLRISNTIDTLRNIGIYDMLTALQWVNNNIESFGGDRKRITLIGESAGSISVSLFCVSPLTKGLFSKAIMESGSTLVLTSNQLKLNLDFSQKIAEIVGCASDDRTIENDSEFVVGCLRSQNATYLARVLWSLNPTATVYFWPQYGDDLFPSTSLDDMREGNFHNVSILIGNTRDEGSFFMTTTHPEIFGFFGEKNTEINKTYGAQMIRNFFSNYDDPEKYAKYYLESVPDSDYNAIRRQAYTAAGDSILLCPSVYFAESYAERKNDVYFYFFIHRPSNSVWAPWMGVGHFEEIQFVFGRPILNPELYEPNEIELSKRMIEIWTHFAKDGVPSDDFYWPKYSKENHAFVRIDASFRGDLYGSGPHLNNFLAHFIKQLEENHVRSKLAVLFWIHGGGFVYGSNRMDLHNASALAILGNVIVVTINYRLGIFGFLTSNTTDAPGNSKFYSAGSISVSLLCVSPLTKGLFNRAIMESGTTIVLTSNQLRLNLDFSQQVAETVGCAPDDKKIDIDPESLVSCLRSQNATYLAYVLWSLNPTATVYFWPQYGDDLFPSTSLDDIRNGNFHNVSILIGNTRNEGSFFITTLYPEIFGFFGEKNTVISKIHAGHIIRNFFSNYDDPEIYIKYYLDNVPDNDYNAIRRQTYTAVGDSIFLCPSVYFAESYAERKNDVYFYLFTHRPSNSVWAPWMGVEHFEEIQFVFGRPILNPELYEDNEIELSKKMIEIWTNFAKYG</sequence>
<comment type="similarity">
    <text evidence="1">Belongs to the type-B carboxylesterase/lipase family.</text>
</comment>
<dbReference type="InterPro" id="IPR002018">
    <property type="entry name" value="CarbesteraseB"/>
</dbReference>
<feature type="active site" description="Charge relay system" evidence="9">
    <location>
        <position position="357"/>
    </location>
</feature>
<dbReference type="PROSITE" id="PS00122">
    <property type="entry name" value="CARBOXYLESTERASE_B_1"/>
    <property type="match status" value="1"/>
</dbReference>
<feature type="active site" description="Acyl-ester intermediate" evidence="9">
    <location>
        <position position="228"/>
    </location>
</feature>
<dbReference type="PANTHER" id="PTHR43918">
    <property type="entry name" value="ACETYLCHOLINESTERASE"/>
    <property type="match status" value="1"/>
</dbReference>
<protein>
    <recommendedName>
        <fullName evidence="2">acetylcholinesterase</fullName>
        <ecNumber evidence="2">3.1.1.7</ecNumber>
    </recommendedName>
</protein>
<comment type="catalytic activity">
    <reaction evidence="8">
        <text>acetylcholine + H2O = choline + acetate + H(+)</text>
        <dbReference type="Rhea" id="RHEA:17561"/>
        <dbReference type="ChEBI" id="CHEBI:15354"/>
        <dbReference type="ChEBI" id="CHEBI:15355"/>
        <dbReference type="ChEBI" id="CHEBI:15377"/>
        <dbReference type="ChEBI" id="CHEBI:15378"/>
        <dbReference type="ChEBI" id="CHEBI:30089"/>
        <dbReference type="EC" id="3.1.1.7"/>
    </reaction>
</comment>
<dbReference type="InterPro" id="IPR029058">
    <property type="entry name" value="AB_hydrolase_fold"/>
</dbReference>
<keyword evidence="5" id="KW-0531">Neurotransmitter degradation</keyword>
<keyword evidence="13" id="KW-1185">Reference proteome</keyword>
<dbReference type="PANTHER" id="PTHR43918:SF4">
    <property type="entry name" value="CARBOXYLIC ESTER HYDROLASE"/>
    <property type="match status" value="1"/>
</dbReference>
<evidence type="ECO:0000256" key="5">
    <source>
        <dbReference type="ARBA" id="ARBA00022867"/>
    </source>
</evidence>
<dbReference type="Pfam" id="PF00135">
    <property type="entry name" value="COesterase"/>
    <property type="match status" value="4"/>
</dbReference>
<keyword evidence="10" id="KW-0732">Signal</keyword>
<feature type="chain" id="PRO_5043449609" description="acetylcholinesterase" evidence="10">
    <location>
        <begin position="21"/>
        <end position="912"/>
    </location>
</feature>
<evidence type="ECO:0000256" key="3">
    <source>
        <dbReference type="ARBA" id="ARBA00022487"/>
    </source>
</evidence>
<dbReference type="InterPro" id="IPR050654">
    <property type="entry name" value="AChE-related_enzymes"/>
</dbReference>
<evidence type="ECO:0000256" key="8">
    <source>
        <dbReference type="ARBA" id="ARBA00048484"/>
    </source>
</evidence>
<accession>A0AAV2B972</accession>
<keyword evidence="7" id="KW-0325">Glycoprotein</keyword>
<keyword evidence="4" id="KW-0378">Hydrolase</keyword>
<organism evidence="12 13">
    <name type="scientific">Larinioides sclopetarius</name>
    <dbReference type="NCBI Taxonomy" id="280406"/>
    <lineage>
        <taxon>Eukaryota</taxon>
        <taxon>Metazoa</taxon>
        <taxon>Ecdysozoa</taxon>
        <taxon>Arthropoda</taxon>
        <taxon>Chelicerata</taxon>
        <taxon>Arachnida</taxon>
        <taxon>Araneae</taxon>
        <taxon>Araneomorphae</taxon>
        <taxon>Entelegynae</taxon>
        <taxon>Araneoidea</taxon>
        <taxon>Araneidae</taxon>
        <taxon>Larinioides</taxon>
    </lineage>
</organism>
<dbReference type="PRINTS" id="PR00878">
    <property type="entry name" value="CHOLNESTRASE"/>
</dbReference>
<evidence type="ECO:0000256" key="9">
    <source>
        <dbReference type="PIRSR" id="PIRSR600997-1"/>
    </source>
</evidence>
<feature type="domain" description="Carboxylesterase type B" evidence="11">
    <location>
        <begin position="628"/>
        <end position="912"/>
    </location>
</feature>
<evidence type="ECO:0000259" key="11">
    <source>
        <dbReference type="Pfam" id="PF00135"/>
    </source>
</evidence>
<feature type="domain" description="Carboxylesterase type B" evidence="11">
    <location>
        <begin position="194"/>
        <end position="535"/>
    </location>
</feature>
<dbReference type="GO" id="GO:0005615">
    <property type="term" value="C:extracellular space"/>
    <property type="evidence" value="ECO:0007669"/>
    <property type="project" value="TreeGrafter"/>
</dbReference>